<reference evidence="1 2" key="1">
    <citation type="submission" date="2016-10" db="EMBL/GenBank/DDBJ databases">
        <authorList>
            <person name="de Groot N.N."/>
        </authorList>
    </citation>
    <scope>NUCLEOTIDE SEQUENCE [LARGE SCALE GENOMIC DNA]</scope>
    <source>
        <strain evidence="1 2">GAS522</strain>
    </source>
</reference>
<protein>
    <submittedName>
        <fullName evidence="1">Uncharacterized protein</fullName>
    </submittedName>
</protein>
<accession>A0A1M6W8S0</accession>
<dbReference type="Proteomes" id="UP000183208">
    <property type="component" value="Unassembled WGS sequence"/>
</dbReference>
<name>A0A1M6W8S0_9BRAD</name>
<evidence type="ECO:0000313" key="1">
    <source>
        <dbReference type="EMBL" id="SEC78523.1"/>
    </source>
</evidence>
<proteinExistence type="predicted"/>
<evidence type="ECO:0000313" key="2">
    <source>
        <dbReference type="Proteomes" id="UP000183208"/>
    </source>
</evidence>
<sequence>MCQLHYAGPHSRALFGRKSVGKRYTVLKHLTENFKLSIGATDQSIKHSGPKT</sequence>
<organism evidence="1 2">
    <name type="scientific">Bradyrhizobium lablabi</name>
    <dbReference type="NCBI Taxonomy" id="722472"/>
    <lineage>
        <taxon>Bacteria</taxon>
        <taxon>Pseudomonadati</taxon>
        <taxon>Pseudomonadota</taxon>
        <taxon>Alphaproteobacteria</taxon>
        <taxon>Hyphomicrobiales</taxon>
        <taxon>Nitrobacteraceae</taxon>
        <taxon>Bradyrhizobium</taxon>
    </lineage>
</organism>
<gene>
    <name evidence="1" type="ORF">SAMN05444171_2256</name>
</gene>
<dbReference type="AlphaFoldDB" id="A0A1M6W8S0"/>
<dbReference type="EMBL" id="FNTI01000001">
    <property type="protein sequence ID" value="SEC78523.1"/>
    <property type="molecule type" value="Genomic_DNA"/>
</dbReference>